<reference evidence="2" key="1">
    <citation type="submission" date="2019-08" db="EMBL/GenBank/DDBJ databases">
        <authorList>
            <person name="Kucharzyk K."/>
            <person name="Murdoch R.W."/>
            <person name="Higgins S."/>
            <person name="Loffler F."/>
        </authorList>
    </citation>
    <scope>NUCLEOTIDE SEQUENCE</scope>
</reference>
<keyword evidence="1" id="KW-1133">Transmembrane helix</keyword>
<comment type="caution">
    <text evidence="2">The sequence shown here is derived from an EMBL/GenBank/DDBJ whole genome shotgun (WGS) entry which is preliminary data.</text>
</comment>
<proteinExistence type="predicted"/>
<protein>
    <submittedName>
        <fullName evidence="2">Uncharacterized protein</fullName>
    </submittedName>
</protein>
<dbReference type="EMBL" id="VSSQ01033601">
    <property type="protein sequence ID" value="MPM85253.1"/>
    <property type="molecule type" value="Genomic_DNA"/>
</dbReference>
<organism evidence="2">
    <name type="scientific">bioreactor metagenome</name>
    <dbReference type="NCBI Taxonomy" id="1076179"/>
    <lineage>
        <taxon>unclassified sequences</taxon>
        <taxon>metagenomes</taxon>
        <taxon>ecological metagenomes</taxon>
    </lineage>
</organism>
<sequence>MGPSGVSAATIVVGAAVTLLRLSGRIDPPGRAAALHSLAVLEGTYSRTPELERQRLDLETWHNPDEAADDKGGR</sequence>
<evidence type="ECO:0000256" key="1">
    <source>
        <dbReference type="SAM" id="Phobius"/>
    </source>
</evidence>
<feature type="transmembrane region" description="Helical" evidence="1">
    <location>
        <begin position="6"/>
        <end position="22"/>
    </location>
</feature>
<keyword evidence="1" id="KW-0472">Membrane</keyword>
<name>A0A645D8I7_9ZZZZ</name>
<accession>A0A645D8I7</accession>
<keyword evidence="1" id="KW-0812">Transmembrane</keyword>
<evidence type="ECO:0000313" key="2">
    <source>
        <dbReference type="EMBL" id="MPM85253.1"/>
    </source>
</evidence>
<dbReference type="AlphaFoldDB" id="A0A645D8I7"/>
<gene>
    <name evidence="2" type="ORF">SDC9_132331</name>
</gene>